<dbReference type="Gene3D" id="1.10.10.10">
    <property type="entry name" value="Winged helix-like DNA-binding domain superfamily/Winged helix DNA-binding domain"/>
    <property type="match status" value="1"/>
</dbReference>
<dbReference type="Pfam" id="PF05645">
    <property type="entry name" value="RNA_pol_Rpc82"/>
    <property type="match status" value="1"/>
</dbReference>
<accession>A0A2G9R459</accession>
<comment type="function">
    <text evidence="1">DNA-dependent RNA polymerase catalyzes the transcription of DNA into RNA using the four ribonucleoside triphosphates as substrates. Specific core component of RNA polymerase III which synthesizes small RNAs, such as 5S rRNA and tRNAs.</text>
</comment>
<dbReference type="GO" id="GO:0005666">
    <property type="term" value="C:RNA polymerase III complex"/>
    <property type="evidence" value="ECO:0007669"/>
    <property type="project" value="UniProtKB-UniRule"/>
</dbReference>
<organism evidence="4 5">
    <name type="scientific">Aquarana catesbeiana</name>
    <name type="common">American bullfrog</name>
    <name type="synonym">Rana catesbeiana</name>
    <dbReference type="NCBI Taxonomy" id="8400"/>
    <lineage>
        <taxon>Eukaryota</taxon>
        <taxon>Metazoa</taxon>
        <taxon>Chordata</taxon>
        <taxon>Craniata</taxon>
        <taxon>Vertebrata</taxon>
        <taxon>Euteleostomi</taxon>
        <taxon>Amphibia</taxon>
        <taxon>Batrachia</taxon>
        <taxon>Anura</taxon>
        <taxon>Neobatrachia</taxon>
        <taxon>Ranoidea</taxon>
        <taxon>Ranidae</taxon>
        <taxon>Aquarana</taxon>
    </lineage>
</organism>
<comment type="subcellular location">
    <subcellularLocation>
        <location evidence="1">Nucleus</location>
    </subcellularLocation>
</comment>
<gene>
    <name evidence="4" type="ORF">AB205_0152570</name>
</gene>
<protein>
    <recommendedName>
        <fullName evidence="1">DNA-directed RNA polymerase III subunit RPC3</fullName>
        <shortName evidence="1">RNA polymerase III subunit C3</shortName>
    </recommendedName>
</protein>
<dbReference type="GO" id="GO:0003697">
    <property type="term" value="F:single-stranded DNA binding"/>
    <property type="evidence" value="ECO:0007669"/>
    <property type="project" value="UniProtKB-UniRule"/>
</dbReference>
<feature type="non-terminal residue" evidence="4">
    <location>
        <position position="198"/>
    </location>
</feature>
<dbReference type="AlphaFoldDB" id="A0A2G9R459"/>
<feature type="region of interest" description="Disordered" evidence="2">
    <location>
        <begin position="25"/>
        <end position="87"/>
    </location>
</feature>
<name>A0A2G9R459_AQUCT</name>
<dbReference type="OrthoDB" id="272392at2759"/>
<feature type="region of interest" description="Disordered" evidence="2">
    <location>
        <begin position="134"/>
        <end position="198"/>
    </location>
</feature>
<evidence type="ECO:0000256" key="1">
    <source>
        <dbReference type="RuleBase" id="RU367076"/>
    </source>
</evidence>
<evidence type="ECO:0000256" key="2">
    <source>
        <dbReference type="SAM" id="MobiDB-lite"/>
    </source>
</evidence>
<dbReference type="PANTHER" id="PTHR12949:SF0">
    <property type="entry name" value="DNA-DIRECTED RNA POLYMERASE III SUBUNIT RPC3"/>
    <property type="match status" value="1"/>
</dbReference>
<feature type="domain" description="RNA polymerase III Rpc82 C -terminal" evidence="3">
    <location>
        <begin position="8"/>
        <end position="148"/>
    </location>
</feature>
<keyword evidence="1" id="KW-0804">Transcription</keyword>
<keyword evidence="1" id="KW-0240">DNA-directed RNA polymerase</keyword>
<keyword evidence="1" id="KW-0539">Nucleus</keyword>
<feature type="compositionally biased region" description="Basic and acidic residues" evidence="2">
    <location>
        <begin position="25"/>
        <end position="35"/>
    </location>
</feature>
<comment type="similarity">
    <text evidence="1">Belongs to the eukaryotic RPC3/POLR3C RNA polymerase subunit family.</text>
</comment>
<dbReference type="GO" id="GO:0006351">
    <property type="term" value="P:DNA-templated transcription"/>
    <property type="evidence" value="ECO:0007669"/>
    <property type="project" value="InterPro"/>
</dbReference>
<comment type="subunit">
    <text evidence="1">Component of the RNA polymerase III (Pol III) complex consisting of 17 subunits.</text>
</comment>
<proteinExistence type="inferred from homology"/>
<feature type="compositionally biased region" description="Polar residues" evidence="2">
    <location>
        <begin position="134"/>
        <end position="149"/>
    </location>
</feature>
<keyword evidence="5" id="KW-1185">Reference proteome</keyword>
<sequence length="198" mass="21880">MEYSDVSSTFTQLADTHFVQRCPVVEEKDGTEGRRPPIPSLVTNEKEMFSVPRVLLVGRGKRRRSSDEDEGAGQSKRPKKDSDTSQDDGIYWQINTERFHQHFRDQAIISAVSNKMDQTSSEIVRTMLRMSEVTTSSNAAHTQPLSSNEAPAGEVSEDRGDHRFHAGHGGRGGPATGDRGDDHSARTTAAGEPQTQRQ</sequence>
<dbReference type="InterPro" id="IPR008806">
    <property type="entry name" value="RNA_pol_III_Rpc82_C"/>
</dbReference>
<evidence type="ECO:0000313" key="5">
    <source>
        <dbReference type="Proteomes" id="UP000228934"/>
    </source>
</evidence>
<dbReference type="EMBL" id="KV972899">
    <property type="protein sequence ID" value="PIO22644.1"/>
    <property type="molecule type" value="Genomic_DNA"/>
</dbReference>
<reference evidence="5" key="1">
    <citation type="journal article" date="2017" name="Nat. Commun.">
        <title>The North American bullfrog draft genome provides insight into hormonal regulation of long noncoding RNA.</title>
        <authorList>
            <person name="Hammond S.A."/>
            <person name="Warren R.L."/>
            <person name="Vandervalk B.P."/>
            <person name="Kucuk E."/>
            <person name="Khan H."/>
            <person name="Gibb E.A."/>
            <person name="Pandoh P."/>
            <person name="Kirk H."/>
            <person name="Zhao Y."/>
            <person name="Jones M."/>
            <person name="Mungall A.J."/>
            <person name="Coope R."/>
            <person name="Pleasance S."/>
            <person name="Moore R.A."/>
            <person name="Holt R.A."/>
            <person name="Round J.M."/>
            <person name="Ohora S."/>
            <person name="Walle B.V."/>
            <person name="Veldhoen N."/>
            <person name="Helbing C.C."/>
            <person name="Birol I."/>
        </authorList>
    </citation>
    <scope>NUCLEOTIDE SEQUENCE [LARGE SCALE GENOMIC DNA]</scope>
</reference>
<dbReference type="InterPro" id="IPR039748">
    <property type="entry name" value="RPC3"/>
</dbReference>
<dbReference type="Proteomes" id="UP000228934">
    <property type="component" value="Unassembled WGS sequence"/>
</dbReference>
<evidence type="ECO:0000313" key="4">
    <source>
        <dbReference type="EMBL" id="PIO22644.1"/>
    </source>
</evidence>
<evidence type="ECO:0000259" key="3">
    <source>
        <dbReference type="Pfam" id="PF05645"/>
    </source>
</evidence>
<dbReference type="InterPro" id="IPR036388">
    <property type="entry name" value="WH-like_DNA-bd_sf"/>
</dbReference>
<dbReference type="PANTHER" id="PTHR12949">
    <property type="entry name" value="RNA POLYMERASE III DNA DIRECTED -RELATED"/>
    <property type="match status" value="1"/>
</dbReference>